<comment type="caution">
    <text evidence="2">The sequence shown here is derived from an EMBL/GenBank/DDBJ whole genome shotgun (WGS) entry which is preliminary data.</text>
</comment>
<dbReference type="InterPro" id="IPR044294">
    <property type="entry name" value="Lipase-like"/>
</dbReference>
<dbReference type="InterPro" id="IPR007751">
    <property type="entry name" value="DUF676_lipase-like"/>
</dbReference>
<name>A0A9D4WJS7_PEA</name>
<evidence type="ECO:0000313" key="3">
    <source>
        <dbReference type="Proteomes" id="UP001058974"/>
    </source>
</evidence>
<dbReference type="Gene3D" id="3.40.50.1820">
    <property type="entry name" value="alpha/beta hydrolase"/>
    <property type="match status" value="1"/>
</dbReference>
<protein>
    <recommendedName>
        <fullName evidence="1">DUF676 domain-containing protein</fullName>
    </recommendedName>
</protein>
<evidence type="ECO:0000313" key="2">
    <source>
        <dbReference type="EMBL" id="KAI5403110.1"/>
    </source>
</evidence>
<keyword evidence="3" id="KW-1185">Reference proteome</keyword>
<dbReference type="EMBL" id="JAMSHJ010000005">
    <property type="protein sequence ID" value="KAI5403110.1"/>
    <property type="molecule type" value="Genomic_DNA"/>
</dbReference>
<dbReference type="AlphaFoldDB" id="A0A9D4WJS7"/>
<proteinExistence type="predicted"/>
<dbReference type="Pfam" id="PF05057">
    <property type="entry name" value="DUF676"/>
    <property type="match status" value="1"/>
</dbReference>
<dbReference type="PANTHER" id="PTHR12482:SF50">
    <property type="entry name" value="ESTERASE FAMILY PROTEIN, PUTATIVE-RELATED"/>
    <property type="match status" value="1"/>
</dbReference>
<evidence type="ECO:0000259" key="1">
    <source>
        <dbReference type="Pfam" id="PF05057"/>
    </source>
</evidence>
<dbReference type="InterPro" id="IPR029058">
    <property type="entry name" value="AB_hydrolase_fold"/>
</dbReference>
<feature type="domain" description="DUF676" evidence="1">
    <location>
        <begin position="272"/>
        <end position="438"/>
    </location>
</feature>
<gene>
    <name evidence="2" type="ORF">KIW84_050628</name>
</gene>
<dbReference type="Gramene" id="Psat05G0062800-T4">
    <property type="protein sequence ID" value="KAI5403110.1"/>
    <property type="gene ID" value="KIW84_050628"/>
</dbReference>
<dbReference type="Proteomes" id="UP001058974">
    <property type="component" value="Chromosome 5"/>
</dbReference>
<organism evidence="2 3">
    <name type="scientific">Pisum sativum</name>
    <name type="common">Garden pea</name>
    <name type="synonym">Lathyrus oleraceus</name>
    <dbReference type="NCBI Taxonomy" id="3888"/>
    <lineage>
        <taxon>Eukaryota</taxon>
        <taxon>Viridiplantae</taxon>
        <taxon>Streptophyta</taxon>
        <taxon>Embryophyta</taxon>
        <taxon>Tracheophyta</taxon>
        <taxon>Spermatophyta</taxon>
        <taxon>Magnoliopsida</taxon>
        <taxon>eudicotyledons</taxon>
        <taxon>Gunneridae</taxon>
        <taxon>Pentapetalae</taxon>
        <taxon>rosids</taxon>
        <taxon>fabids</taxon>
        <taxon>Fabales</taxon>
        <taxon>Fabaceae</taxon>
        <taxon>Papilionoideae</taxon>
        <taxon>50 kb inversion clade</taxon>
        <taxon>NPAAA clade</taxon>
        <taxon>Hologalegina</taxon>
        <taxon>IRL clade</taxon>
        <taxon>Fabeae</taxon>
        <taxon>Lathyrus</taxon>
    </lineage>
</organism>
<sequence length="447" mass="50915">MLVRALLDSRNLLLEDLRKINKAVNEAIDTSDFVSKMNDGNLINFVVRANDFAIDGDNLGQGKPQNGLEGGNGTQNIRDAEKLHSLSQNELLDCFHSLGDQLYYLWKIFLKIHRENKTEILEFLRNTWAKDRKSEWSIWMMYSKVEMPHHYINSGGSDESSKRGMHKRVASLWKLPEEPLEAAISCAELHRRSIAQMRINNRSIQDMQIFGDPLRIPVVLVERVMNVPRRSTSEISLMRHVGFVDSHSLTNGPSSDTLSKKSAPQSYVRVLKIVVFVHGFQGHHLDLRLVRNQWLLIDPKVEFLMSEVNEDKTSGDFKEMGHRLAQEVISFVKSKMDKVTKYGILGDIKLSFVGHSMGNLIIRAAIADSSMEPYLRHLHTYVSVSGPHLGYIYSSNSLFNSGMWFLKKLKGTQCIHQLTCTDDPDLQKTFLYKLCKVGKCPTKVGIK</sequence>
<dbReference type="PANTHER" id="PTHR12482">
    <property type="entry name" value="LIPASE ROG1-RELATED-RELATED"/>
    <property type="match status" value="1"/>
</dbReference>
<dbReference type="SUPFAM" id="SSF53474">
    <property type="entry name" value="alpha/beta-Hydrolases"/>
    <property type="match status" value="1"/>
</dbReference>
<reference evidence="2 3" key="1">
    <citation type="journal article" date="2022" name="Nat. Genet.">
        <title>Improved pea reference genome and pan-genome highlight genomic features and evolutionary characteristics.</title>
        <authorList>
            <person name="Yang T."/>
            <person name="Liu R."/>
            <person name="Luo Y."/>
            <person name="Hu S."/>
            <person name="Wang D."/>
            <person name="Wang C."/>
            <person name="Pandey M.K."/>
            <person name="Ge S."/>
            <person name="Xu Q."/>
            <person name="Li N."/>
            <person name="Li G."/>
            <person name="Huang Y."/>
            <person name="Saxena R.K."/>
            <person name="Ji Y."/>
            <person name="Li M."/>
            <person name="Yan X."/>
            <person name="He Y."/>
            <person name="Liu Y."/>
            <person name="Wang X."/>
            <person name="Xiang C."/>
            <person name="Varshney R.K."/>
            <person name="Ding H."/>
            <person name="Gao S."/>
            <person name="Zong X."/>
        </authorList>
    </citation>
    <scope>NUCLEOTIDE SEQUENCE [LARGE SCALE GENOMIC DNA]</scope>
    <source>
        <strain evidence="2 3">cv. Zhongwan 6</strain>
    </source>
</reference>
<accession>A0A9D4WJS7</accession>